<evidence type="ECO:0000313" key="2">
    <source>
        <dbReference type="Proteomes" id="UP001445335"/>
    </source>
</evidence>
<dbReference type="Proteomes" id="UP001445335">
    <property type="component" value="Unassembled WGS sequence"/>
</dbReference>
<dbReference type="SUPFAM" id="SSF57938">
    <property type="entry name" value="DnaJ/Hsp40 cysteine-rich domain"/>
    <property type="match status" value="1"/>
</dbReference>
<dbReference type="AlphaFoldDB" id="A0AAW1SBE8"/>
<comment type="caution">
    <text evidence="1">The sequence shown here is derived from an EMBL/GenBank/DDBJ whole genome shotgun (WGS) entry which is preliminary data.</text>
</comment>
<evidence type="ECO:0000313" key="1">
    <source>
        <dbReference type="EMBL" id="KAK9843795.1"/>
    </source>
</evidence>
<reference evidence="1 2" key="1">
    <citation type="journal article" date="2024" name="Nat. Commun.">
        <title>Phylogenomics reveals the evolutionary origins of lichenization in chlorophyte algae.</title>
        <authorList>
            <person name="Puginier C."/>
            <person name="Libourel C."/>
            <person name="Otte J."/>
            <person name="Skaloud P."/>
            <person name="Haon M."/>
            <person name="Grisel S."/>
            <person name="Petersen M."/>
            <person name="Berrin J.G."/>
            <person name="Delaux P.M."/>
            <person name="Dal Grande F."/>
            <person name="Keller J."/>
        </authorList>
    </citation>
    <scope>NUCLEOTIDE SEQUENCE [LARGE SCALE GENOMIC DNA]</scope>
    <source>
        <strain evidence="1 2">SAG 245.80</strain>
    </source>
</reference>
<name>A0AAW1SBE8_9CHLO</name>
<protein>
    <submittedName>
        <fullName evidence="1">Uncharacterized protein</fullName>
    </submittedName>
</protein>
<gene>
    <name evidence="1" type="ORF">WJX81_006767</name>
</gene>
<sequence length="116" mass="12761">MSFDDSDLDDEVASELSRYSNRELLRRRAERLELVWKVGKRRKPVPCDCCDGSGEKPCSWCNATGAMRIGEHVFCSLETGCKPCPVCNSKGAVKCSHCKGTGFRAGWLEPGCPTAD</sequence>
<proteinExistence type="predicted"/>
<keyword evidence="2" id="KW-1185">Reference proteome</keyword>
<dbReference type="EMBL" id="JALJOU010000005">
    <property type="protein sequence ID" value="KAK9843795.1"/>
    <property type="molecule type" value="Genomic_DNA"/>
</dbReference>
<organism evidence="1 2">
    <name type="scientific">Elliptochloris bilobata</name>
    <dbReference type="NCBI Taxonomy" id="381761"/>
    <lineage>
        <taxon>Eukaryota</taxon>
        <taxon>Viridiplantae</taxon>
        <taxon>Chlorophyta</taxon>
        <taxon>core chlorophytes</taxon>
        <taxon>Trebouxiophyceae</taxon>
        <taxon>Trebouxiophyceae incertae sedis</taxon>
        <taxon>Elliptochloris clade</taxon>
        <taxon>Elliptochloris</taxon>
    </lineage>
</organism>
<dbReference type="InterPro" id="IPR036410">
    <property type="entry name" value="HSP_DnaJ_Cys-rich_dom_sf"/>
</dbReference>
<accession>A0AAW1SBE8</accession>
<dbReference type="PANTHER" id="PTHR15852:SF54">
    <property type="entry name" value="PROTEIN SSUH2 HOMOLOG"/>
    <property type="match status" value="1"/>
</dbReference>
<dbReference type="PANTHER" id="PTHR15852">
    <property type="entry name" value="PLASTID TRANSCRIPTIONALLY ACTIVE PROTEIN"/>
    <property type="match status" value="1"/>
</dbReference>